<dbReference type="PANTHER" id="PTHR33303">
    <property type="entry name" value="CYTOPLASMIC PROTEIN-RELATED"/>
    <property type="match status" value="1"/>
</dbReference>
<evidence type="ECO:0000313" key="2">
    <source>
        <dbReference type="EMBL" id="MFB9231511.1"/>
    </source>
</evidence>
<dbReference type="EMBL" id="JBHMEA010000023">
    <property type="protein sequence ID" value="MFB9231511.1"/>
    <property type="molecule type" value="Genomic_DNA"/>
</dbReference>
<dbReference type="Proteomes" id="UP001589683">
    <property type="component" value="Unassembled WGS sequence"/>
</dbReference>
<feature type="domain" description="CoA-binding" evidence="1">
    <location>
        <begin position="12"/>
        <end position="110"/>
    </location>
</feature>
<protein>
    <submittedName>
        <fullName evidence="2">CoA-binding protein</fullName>
    </submittedName>
</protein>
<proteinExistence type="predicted"/>
<keyword evidence="3" id="KW-1185">Reference proteome</keyword>
<dbReference type="PANTHER" id="PTHR33303:SF2">
    <property type="entry name" value="COA-BINDING DOMAIN-CONTAINING PROTEIN"/>
    <property type="match status" value="1"/>
</dbReference>
<organism evidence="2 3">
    <name type="scientific">Pseudohalocynthiibacter aestuariivivens</name>
    <dbReference type="NCBI Taxonomy" id="1591409"/>
    <lineage>
        <taxon>Bacteria</taxon>
        <taxon>Pseudomonadati</taxon>
        <taxon>Pseudomonadota</taxon>
        <taxon>Alphaproteobacteria</taxon>
        <taxon>Rhodobacterales</taxon>
        <taxon>Paracoccaceae</taxon>
        <taxon>Pseudohalocynthiibacter</taxon>
    </lineage>
</organism>
<name>A0ABV5JF44_9RHOB</name>
<dbReference type="InterPro" id="IPR003781">
    <property type="entry name" value="CoA-bd"/>
</dbReference>
<dbReference type="SUPFAM" id="SSF51735">
    <property type="entry name" value="NAD(P)-binding Rossmann-fold domains"/>
    <property type="match status" value="1"/>
</dbReference>
<evidence type="ECO:0000313" key="3">
    <source>
        <dbReference type="Proteomes" id="UP001589683"/>
    </source>
</evidence>
<dbReference type="SMART" id="SM00881">
    <property type="entry name" value="CoA_binding"/>
    <property type="match status" value="1"/>
</dbReference>
<accession>A0ABV5JF44</accession>
<sequence>MTYSDTHLKQILQRTRIIVCVGMSPNPIRPSNYVGRYLSLRGYRVIPVNPGHAGKQLFGETVQPDLASIPKDCAVDMVDIFRRSESVPAIVDEAIESLPELKTVWMQIGVEHAASAAVAEAAGLTVIQNRCPKIEYQRLFSELRMGGFNTGIISSKL</sequence>
<dbReference type="Pfam" id="PF13380">
    <property type="entry name" value="CoA_binding_2"/>
    <property type="match status" value="1"/>
</dbReference>
<gene>
    <name evidence="2" type="ORF">ACFFUT_06900</name>
</gene>
<dbReference type="Gene3D" id="3.40.50.720">
    <property type="entry name" value="NAD(P)-binding Rossmann-like Domain"/>
    <property type="match status" value="1"/>
</dbReference>
<reference evidence="2 3" key="1">
    <citation type="submission" date="2024-09" db="EMBL/GenBank/DDBJ databases">
        <authorList>
            <person name="Sun Q."/>
            <person name="Mori K."/>
        </authorList>
    </citation>
    <scope>NUCLEOTIDE SEQUENCE [LARGE SCALE GENOMIC DNA]</scope>
    <source>
        <strain evidence="2 3">CECT 8726</strain>
    </source>
</reference>
<dbReference type="RefSeq" id="WP_213891342.1">
    <property type="nucleotide sequence ID" value="NZ_JAGFNU010000024.1"/>
</dbReference>
<comment type="caution">
    <text evidence="2">The sequence shown here is derived from an EMBL/GenBank/DDBJ whole genome shotgun (WGS) entry which is preliminary data.</text>
</comment>
<evidence type="ECO:0000259" key="1">
    <source>
        <dbReference type="SMART" id="SM00881"/>
    </source>
</evidence>
<dbReference type="InterPro" id="IPR036291">
    <property type="entry name" value="NAD(P)-bd_dom_sf"/>
</dbReference>